<evidence type="ECO:0000259" key="1">
    <source>
        <dbReference type="Pfam" id="PF07969"/>
    </source>
</evidence>
<dbReference type="EC" id="3.5.1.91" evidence="2"/>
<dbReference type="InterPro" id="IPR033932">
    <property type="entry name" value="YtcJ-like"/>
</dbReference>
<dbReference type="InterPro" id="IPR013108">
    <property type="entry name" value="Amidohydro_3"/>
</dbReference>
<protein>
    <submittedName>
        <fullName evidence="2">N-substituted formamide deformylase</fullName>
        <ecNumber evidence="2">3.5.1.91</ecNumber>
    </submittedName>
</protein>
<evidence type="ECO:0000313" key="3">
    <source>
        <dbReference type="Proteomes" id="UP000254919"/>
    </source>
</evidence>
<dbReference type="Gene3D" id="3.20.20.140">
    <property type="entry name" value="Metal-dependent hydrolases"/>
    <property type="match status" value="1"/>
</dbReference>
<dbReference type="Gene3D" id="2.30.40.10">
    <property type="entry name" value="Urease, subunit C, domain 1"/>
    <property type="match status" value="1"/>
</dbReference>
<dbReference type="Proteomes" id="UP000254919">
    <property type="component" value="Unassembled WGS sequence"/>
</dbReference>
<dbReference type="AlphaFoldDB" id="A0A379N1K8"/>
<dbReference type="GO" id="GO:0016810">
    <property type="term" value="F:hydrolase activity, acting on carbon-nitrogen (but not peptide) bonds"/>
    <property type="evidence" value="ECO:0007669"/>
    <property type="project" value="InterPro"/>
</dbReference>
<organism evidence="2 3">
    <name type="scientific">Roseomonas mucosa</name>
    <dbReference type="NCBI Taxonomy" id="207340"/>
    <lineage>
        <taxon>Bacteria</taxon>
        <taxon>Pseudomonadati</taxon>
        <taxon>Pseudomonadota</taxon>
        <taxon>Alphaproteobacteria</taxon>
        <taxon>Acetobacterales</taxon>
        <taxon>Roseomonadaceae</taxon>
        <taxon>Roseomonas</taxon>
    </lineage>
</organism>
<dbReference type="InterPro" id="IPR032466">
    <property type="entry name" value="Metal_Hydrolase"/>
</dbReference>
<dbReference type="Pfam" id="PF07969">
    <property type="entry name" value="Amidohydro_3"/>
    <property type="match status" value="1"/>
</dbReference>
<dbReference type="SUPFAM" id="SSF51338">
    <property type="entry name" value="Composite domain of metallo-dependent hydrolases"/>
    <property type="match status" value="1"/>
</dbReference>
<dbReference type="PANTHER" id="PTHR22642:SF2">
    <property type="entry name" value="PROTEIN LONG AFTER FAR-RED 3"/>
    <property type="match status" value="1"/>
</dbReference>
<sequence length="558" mass="59475">MFAGGGSMGGDLLLTGGRIFRGLAQGNTGGFAEALLLRDGKVAAVGTRTDVEGAAAPGTRRVDLAGRAAIPAFNEAHMHLLPYGLGLVQANLRPDDGVKTLDELLSRLRAAAAHTPKGEWVVGRGYDHLVLDVGRHPTAEELQAAAPEHPVYIVRTCGHMGVASTAALKRAGIGHNTPDPQGGAIERKGGALTGLLQERAQGLLKQAIPEPSEDMMVAAIERAGRDLAARGFASASDMNVGMTAGMAEIAAYRRALAEGRLMQRMWQVLAGNPEGIAAEAWEAGLRPDHRHDMLAWGAVKTFADGSAGGLTAAFFEPYLASAGGGTGILCFSEAEQHALLAKYHRQGWQLDIHAIGDAAIEQILSGMEAADTPDMPVPGRRHRIEHCGFLNADQRRRMKARGIIPVPQPTFIYEFGEVYLKVLGMERSAASYPMRTWLDEGHNPPGSSDSPVCTVDPFVGLYPMLTRQTVKGTVIGPDQRLTIEEAVHCYTWCGAHSQFAEDRRGTLEVGMQADVAVLSADIFALEPEAVREVKADLTLRGGEAIFDRHGALMAEAAQ</sequence>
<dbReference type="InterPro" id="IPR011059">
    <property type="entry name" value="Metal-dep_hydrolase_composite"/>
</dbReference>
<dbReference type="SUPFAM" id="SSF51556">
    <property type="entry name" value="Metallo-dependent hydrolases"/>
    <property type="match status" value="1"/>
</dbReference>
<feature type="domain" description="Amidohydrolase 3" evidence="1">
    <location>
        <begin position="62"/>
        <end position="545"/>
    </location>
</feature>
<dbReference type="Gene3D" id="3.10.310.70">
    <property type="match status" value="1"/>
</dbReference>
<keyword evidence="2" id="KW-0378">Hydrolase</keyword>
<accession>A0A379N1K8</accession>
<dbReference type="CDD" id="cd01300">
    <property type="entry name" value="YtcJ_like"/>
    <property type="match status" value="1"/>
</dbReference>
<proteinExistence type="predicted"/>
<name>A0A379N1K8_9PROT</name>
<gene>
    <name evidence="2" type="primary">nfdA</name>
    <name evidence="2" type="ORF">NCTC13291_01860</name>
</gene>
<reference evidence="2 3" key="1">
    <citation type="submission" date="2018-06" db="EMBL/GenBank/DDBJ databases">
        <authorList>
            <consortium name="Pathogen Informatics"/>
            <person name="Doyle S."/>
        </authorList>
    </citation>
    <scope>NUCLEOTIDE SEQUENCE [LARGE SCALE GENOMIC DNA]</scope>
    <source>
        <strain evidence="2 3">NCTC13291</strain>
    </source>
</reference>
<dbReference type="EMBL" id="UGVN01000001">
    <property type="protein sequence ID" value="SUE40300.1"/>
    <property type="molecule type" value="Genomic_DNA"/>
</dbReference>
<dbReference type="PANTHER" id="PTHR22642">
    <property type="entry name" value="IMIDAZOLONEPROPIONASE"/>
    <property type="match status" value="1"/>
</dbReference>
<evidence type="ECO:0000313" key="2">
    <source>
        <dbReference type="EMBL" id="SUE40300.1"/>
    </source>
</evidence>